<dbReference type="AlphaFoldDB" id="A0A7W7T6X4"/>
<dbReference type="PANTHER" id="PTHR30346:SF0">
    <property type="entry name" value="HCA OPERON TRANSCRIPTIONAL ACTIVATOR HCAR"/>
    <property type="match status" value="1"/>
</dbReference>
<dbReference type="GO" id="GO:0003677">
    <property type="term" value="F:DNA binding"/>
    <property type="evidence" value="ECO:0007669"/>
    <property type="project" value="UniProtKB-KW"/>
</dbReference>
<dbReference type="InterPro" id="IPR036390">
    <property type="entry name" value="WH_DNA-bd_sf"/>
</dbReference>
<dbReference type="SUPFAM" id="SSF46785">
    <property type="entry name" value="Winged helix' DNA-binding domain"/>
    <property type="match status" value="1"/>
</dbReference>
<reference evidence="6 7" key="1">
    <citation type="submission" date="2020-08" db="EMBL/GenBank/DDBJ databases">
        <title>Sequencing the genomes of 1000 actinobacteria strains.</title>
        <authorList>
            <person name="Klenk H.-P."/>
        </authorList>
    </citation>
    <scope>NUCLEOTIDE SEQUENCE [LARGE SCALE GENOMIC DNA]</scope>
    <source>
        <strain evidence="6 7">DSM 45084</strain>
    </source>
</reference>
<sequence length="279" mass="30811">MERRDLEIFLTLAEELHFGRTARRLHVSQARVSQTVKDLERRIGAPLFDRTSRRVELTPLGRRLRDDVGPAFQRITEGVDRAVRAARDTSLLRIGFQAPAVADLVPHVLGRYRRRNPGAEVRMREADFADPFGLLRHDEVDVLVTLFPVDEVDLVAGPVVFTEPLVLAVAGTHPFTRRPEVTLDDLARDVVFRAAFRMDATPAGHPVEHGRDVTTFQELLAAVADGEGVCPLGAHAAEYFARPGVAFLPVVDAPAVEWGLVWRRGGETAVVREIVGVAG</sequence>
<dbReference type="FunFam" id="1.10.10.10:FF:000001">
    <property type="entry name" value="LysR family transcriptional regulator"/>
    <property type="match status" value="1"/>
</dbReference>
<dbReference type="RefSeq" id="WP_184672589.1">
    <property type="nucleotide sequence ID" value="NZ_BAABAI010000010.1"/>
</dbReference>
<comment type="caution">
    <text evidence="6">The sequence shown here is derived from an EMBL/GenBank/DDBJ whole genome shotgun (WGS) entry which is preliminary data.</text>
</comment>
<evidence type="ECO:0000313" key="7">
    <source>
        <dbReference type="Proteomes" id="UP000542674"/>
    </source>
</evidence>
<evidence type="ECO:0000259" key="5">
    <source>
        <dbReference type="PROSITE" id="PS50931"/>
    </source>
</evidence>
<name>A0A7W7T6X4_9PSEU</name>
<keyword evidence="4" id="KW-0804">Transcription</keyword>
<dbReference type="SUPFAM" id="SSF53850">
    <property type="entry name" value="Periplasmic binding protein-like II"/>
    <property type="match status" value="1"/>
</dbReference>
<dbReference type="EMBL" id="JACHJS010000001">
    <property type="protein sequence ID" value="MBB4967689.1"/>
    <property type="molecule type" value="Genomic_DNA"/>
</dbReference>
<evidence type="ECO:0000256" key="1">
    <source>
        <dbReference type="ARBA" id="ARBA00009437"/>
    </source>
</evidence>
<feature type="domain" description="HTH lysR-type" evidence="5">
    <location>
        <begin position="1"/>
        <end position="58"/>
    </location>
</feature>
<keyword evidence="7" id="KW-1185">Reference proteome</keyword>
<protein>
    <submittedName>
        <fullName evidence="6">DNA-binding transcriptional LysR family regulator</fullName>
    </submittedName>
</protein>
<dbReference type="PANTHER" id="PTHR30346">
    <property type="entry name" value="TRANSCRIPTIONAL DUAL REGULATOR HCAR-RELATED"/>
    <property type="match status" value="1"/>
</dbReference>
<dbReference type="Pfam" id="PF03466">
    <property type="entry name" value="LysR_substrate"/>
    <property type="match status" value="1"/>
</dbReference>
<dbReference type="PROSITE" id="PS50931">
    <property type="entry name" value="HTH_LYSR"/>
    <property type="match status" value="1"/>
</dbReference>
<dbReference type="Pfam" id="PF00126">
    <property type="entry name" value="HTH_1"/>
    <property type="match status" value="1"/>
</dbReference>
<dbReference type="InterPro" id="IPR000847">
    <property type="entry name" value="LysR_HTH_N"/>
</dbReference>
<evidence type="ECO:0000313" key="6">
    <source>
        <dbReference type="EMBL" id="MBB4967689.1"/>
    </source>
</evidence>
<comment type="similarity">
    <text evidence="1">Belongs to the LysR transcriptional regulatory family.</text>
</comment>
<evidence type="ECO:0000256" key="4">
    <source>
        <dbReference type="ARBA" id="ARBA00023163"/>
    </source>
</evidence>
<proteinExistence type="inferred from homology"/>
<evidence type="ECO:0000256" key="2">
    <source>
        <dbReference type="ARBA" id="ARBA00023015"/>
    </source>
</evidence>
<accession>A0A7W7T6X4</accession>
<keyword evidence="3 6" id="KW-0238">DNA-binding</keyword>
<dbReference type="GO" id="GO:0032993">
    <property type="term" value="C:protein-DNA complex"/>
    <property type="evidence" value="ECO:0007669"/>
    <property type="project" value="TreeGrafter"/>
</dbReference>
<evidence type="ECO:0000256" key="3">
    <source>
        <dbReference type="ARBA" id="ARBA00023125"/>
    </source>
</evidence>
<dbReference type="PRINTS" id="PR00039">
    <property type="entry name" value="HTHLYSR"/>
</dbReference>
<dbReference type="CDD" id="cd08414">
    <property type="entry name" value="PBP2_LTTR_aromatics_like"/>
    <property type="match status" value="1"/>
</dbReference>
<dbReference type="InterPro" id="IPR036388">
    <property type="entry name" value="WH-like_DNA-bd_sf"/>
</dbReference>
<gene>
    <name evidence="6" type="ORF">F4559_005048</name>
</gene>
<organism evidence="6 7">
    <name type="scientific">Saccharothrix violaceirubra</name>
    <dbReference type="NCBI Taxonomy" id="413306"/>
    <lineage>
        <taxon>Bacteria</taxon>
        <taxon>Bacillati</taxon>
        <taxon>Actinomycetota</taxon>
        <taxon>Actinomycetes</taxon>
        <taxon>Pseudonocardiales</taxon>
        <taxon>Pseudonocardiaceae</taxon>
        <taxon>Saccharothrix</taxon>
    </lineage>
</organism>
<dbReference type="Gene3D" id="1.10.10.10">
    <property type="entry name" value="Winged helix-like DNA-binding domain superfamily/Winged helix DNA-binding domain"/>
    <property type="match status" value="1"/>
</dbReference>
<dbReference type="GO" id="GO:0003700">
    <property type="term" value="F:DNA-binding transcription factor activity"/>
    <property type="evidence" value="ECO:0007669"/>
    <property type="project" value="InterPro"/>
</dbReference>
<dbReference type="Proteomes" id="UP000542674">
    <property type="component" value="Unassembled WGS sequence"/>
</dbReference>
<dbReference type="Gene3D" id="3.40.190.10">
    <property type="entry name" value="Periplasmic binding protein-like II"/>
    <property type="match status" value="2"/>
</dbReference>
<keyword evidence="2" id="KW-0805">Transcription regulation</keyword>
<dbReference type="InterPro" id="IPR005119">
    <property type="entry name" value="LysR_subst-bd"/>
</dbReference>